<keyword evidence="3" id="KW-1185">Reference proteome</keyword>
<dbReference type="PROSITE" id="PS50943">
    <property type="entry name" value="HTH_CROC1"/>
    <property type="match status" value="1"/>
</dbReference>
<dbReference type="Gene3D" id="1.10.260.40">
    <property type="entry name" value="lambda repressor-like DNA-binding domains"/>
    <property type="match status" value="1"/>
</dbReference>
<evidence type="ECO:0000259" key="1">
    <source>
        <dbReference type="PROSITE" id="PS50943"/>
    </source>
</evidence>
<accession>A0ABW4BNU2</accession>
<dbReference type="InterPro" id="IPR001387">
    <property type="entry name" value="Cro/C1-type_HTH"/>
</dbReference>
<sequence>MPEEKLIHAAEQIKKDIKMALINRDMTQVELAELIGEGQQQLNRAIRGDTTPKSVAIRKKIYKVLNLE</sequence>
<gene>
    <name evidence="2" type="ORF">ACFQ4R_03075</name>
</gene>
<evidence type="ECO:0000313" key="2">
    <source>
        <dbReference type="EMBL" id="MFD1410597.1"/>
    </source>
</evidence>
<comment type="caution">
    <text evidence="2">The sequence shown here is derived from an EMBL/GenBank/DDBJ whole genome shotgun (WGS) entry which is preliminary data.</text>
</comment>
<proteinExistence type="predicted"/>
<evidence type="ECO:0000313" key="3">
    <source>
        <dbReference type="Proteomes" id="UP001597191"/>
    </source>
</evidence>
<dbReference type="InterPro" id="IPR010982">
    <property type="entry name" value="Lambda_DNA-bd_dom_sf"/>
</dbReference>
<dbReference type="Pfam" id="PF01381">
    <property type="entry name" value="HTH_3"/>
    <property type="match status" value="1"/>
</dbReference>
<protein>
    <submittedName>
        <fullName evidence="2">Multiprotein-bridging factor 1 family protein</fullName>
    </submittedName>
</protein>
<dbReference type="CDD" id="cd00093">
    <property type="entry name" value="HTH_XRE"/>
    <property type="match status" value="1"/>
</dbReference>
<dbReference type="Proteomes" id="UP001597191">
    <property type="component" value="Unassembled WGS sequence"/>
</dbReference>
<feature type="domain" description="HTH cro/C1-type" evidence="1">
    <location>
        <begin position="17"/>
        <end position="53"/>
    </location>
</feature>
<dbReference type="RefSeq" id="WP_125651313.1">
    <property type="nucleotide sequence ID" value="NZ_JBHTOH010000018.1"/>
</dbReference>
<name>A0ABW4BNU2_9LACO</name>
<dbReference type="SUPFAM" id="SSF47413">
    <property type="entry name" value="lambda repressor-like DNA-binding domains"/>
    <property type="match status" value="1"/>
</dbReference>
<dbReference type="EMBL" id="JBHTOH010000018">
    <property type="protein sequence ID" value="MFD1410597.1"/>
    <property type="molecule type" value="Genomic_DNA"/>
</dbReference>
<reference evidence="3" key="1">
    <citation type="journal article" date="2019" name="Int. J. Syst. Evol. Microbiol.">
        <title>The Global Catalogue of Microorganisms (GCM) 10K type strain sequencing project: providing services to taxonomists for standard genome sequencing and annotation.</title>
        <authorList>
            <consortium name="The Broad Institute Genomics Platform"/>
            <consortium name="The Broad Institute Genome Sequencing Center for Infectious Disease"/>
            <person name="Wu L."/>
            <person name="Ma J."/>
        </authorList>
    </citation>
    <scope>NUCLEOTIDE SEQUENCE [LARGE SCALE GENOMIC DNA]</scope>
    <source>
        <strain evidence="3">CCM 8937</strain>
    </source>
</reference>
<organism evidence="2 3">
    <name type="scientific">Lapidilactobacillus gannanensis</name>
    <dbReference type="NCBI Taxonomy" id="2486002"/>
    <lineage>
        <taxon>Bacteria</taxon>
        <taxon>Bacillati</taxon>
        <taxon>Bacillota</taxon>
        <taxon>Bacilli</taxon>
        <taxon>Lactobacillales</taxon>
        <taxon>Lactobacillaceae</taxon>
        <taxon>Lapidilactobacillus</taxon>
    </lineage>
</organism>